<dbReference type="Proteomes" id="UP001273136">
    <property type="component" value="Unassembled WGS sequence"/>
</dbReference>
<reference evidence="1" key="1">
    <citation type="submission" date="2023-06" db="EMBL/GenBank/DDBJ databases">
        <title>Genome sequence of Methancorpusculaceae sp. Ag1.</title>
        <authorList>
            <person name="Protasov E."/>
            <person name="Platt K."/>
            <person name="Poehlein A."/>
            <person name="Daniel R."/>
            <person name="Brune A."/>
        </authorList>
    </citation>
    <scope>NUCLEOTIDE SEQUENCE</scope>
    <source>
        <strain evidence="1">Ag1</strain>
    </source>
</reference>
<dbReference type="EMBL" id="JAWDKA010000004">
    <property type="protein sequence ID" value="MDV0441720.1"/>
    <property type="molecule type" value="Genomic_DNA"/>
</dbReference>
<dbReference type="RefSeq" id="WP_338094122.1">
    <property type="nucleotide sequence ID" value="NZ_JAWDKA010000004.1"/>
</dbReference>
<evidence type="ECO:0000313" key="1">
    <source>
        <dbReference type="EMBL" id="MDV0441720.1"/>
    </source>
</evidence>
<sequence length="204" mass="23296">MALKALSCPECGHEITGETGFGVVLECPNNHYVGVSRDTHDVYSVPTQLVKPSGLDPKKGRLIFLPFWGFNVFINVRDRKIQGGGLWRLFSGQKLLSGDCAMYVCAAQLPDDDVDELSKHYSLNNPPGSSNLEDSYRDDFEKLPVFIDENTAFQHAEFIFLKNEFDVSGTLQWIDYTFEFKEFGLVYLPFYMDTKRKDTYHQII</sequence>
<proteinExistence type="predicted"/>
<name>A0AAE4MCR9_9EURY</name>
<evidence type="ECO:0000313" key="2">
    <source>
        <dbReference type="Proteomes" id="UP001273136"/>
    </source>
</evidence>
<comment type="caution">
    <text evidence="1">The sequence shown here is derived from an EMBL/GenBank/DDBJ whole genome shotgun (WGS) entry which is preliminary data.</text>
</comment>
<protein>
    <submittedName>
        <fullName evidence="1">Uncharacterized protein</fullName>
    </submittedName>
</protein>
<keyword evidence="2" id="KW-1185">Reference proteome</keyword>
<gene>
    <name evidence="1" type="ORF">McpAg1_09290</name>
</gene>
<organism evidence="1 2">
    <name type="scientific">Methanorbis furvi</name>
    <dbReference type="NCBI Taxonomy" id="3028299"/>
    <lineage>
        <taxon>Archaea</taxon>
        <taxon>Methanobacteriati</taxon>
        <taxon>Methanobacteriota</taxon>
        <taxon>Stenosarchaea group</taxon>
        <taxon>Methanomicrobia</taxon>
        <taxon>Methanomicrobiales</taxon>
        <taxon>Methanocorpusculaceae</taxon>
        <taxon>Methanorbis</taxon>
    </lineage>
</organism>
<accession>A0AAE4MCR9</accession>
<dbReference type="AlphaFoldDB" id="A0AAE4MCR9"/>